<feature type="domain" description="Hflx-type G" evidence="5">
    <location>
        <begin position="381"/>
        <end position="552"/>
    </location>
</feature>
<reference evidence="6" key="1">
    <citation type="submission" date="2021-01" db="EMBL/GenBank/DDBJ databases">
        <authorList>
            <consortium name="Genoscope - CEA"/>
            <person name="William W."/>
        </authorList>
    </citation>
    <scope>NUCLEOTIDE SEQUENCE</scope>
</reference>
<dbReference type="GO" id="GO:0046872">
    <property type="term" value="F:metal ion binding"/>
    <property type="evidence" value="ECO:0007669"/>
    <property type="project" value="UniProtKB-KW"/>
</dbReference>
<keyword evidence="3" id="KW-0460">Magnesium</keyword>
<evidence type="ECO:0000256" key="2">
    <source>
        <dbReference type="ARBA" id="ARBA00022741"/>
    </source>
</evidence>
<evidence type="ECO:0000256" key="4">
    <source>
        <dbReference type="ARBA" id="ARBA00023134"/>
    </source>
</evidence>
<dbReference type="InterPro" id="IPR025121">
    <property type="entry name" value="GTPase_HflX_N"/>
</dbReference>
<dbReference type="GO" id="GO:0043022">
    <property type="term" value="F:ribosome binding"/>
    <property type="evidence" value="ECO:0007669"/>
    <property type="project" value="TreeGrafter"/>
</dbReference>
<comment type="caution">
    <text evidence="6">The sequence shown here is derived from an EMBL/GenBank/DDBJ whole genome shotgun (WGS) entry which is preliminary data.</text>
</comment>
<dbReference type="InterPro" id="IPR030394">
    <property type="entry name" value="G_HFLX_dom"/>
</dbReference>
<sequence length="634" mass="72975">MLIRRLSNALLKYRFSKEVTDTQQVQRVRAPFGFTQVNCLVLHPIFYPNKGPELELYLAEEAVGLSKSLNWTLEKGPFWKEEYTQNIRISQGRNPIQVKVENKEDELNAEGWELSGKAHLKNGEYVYLPFLSGTYDDGQLLVDLSSDSDDDLGHEWRNKIIRSSIAKSSLVKVKRIHSSTFFTKGKVAMLGEHIYDKKINAVFINHELSPLQTRNLEKVWTQYAKGEIATFRRSENPDDSDIATDAETDIEYEDAYVKVFDRFTMILQIFAKRSTQGVARQQIELSFLKFAKTKLVRSGSAFASLSSIFLGDLMMAKEVYLEVVSAKQRRALGKMSGSGESEIQIQRRKIDERIAKVRRQIEEEAYQRSKLKQKKLIHTVPRIALIGYTNAGKSQLLNCILQKEVVESKDLLFQTLSTTSKQIRLASGQKAIMLDTIGFITDLPHDLVESFKCTLEEVADADIVLHVRDISHPCSEQQKQVVLEVLQQLGFNEEFYSRKMIEVWNKIDLMNDTIDINQIQQQNYPIVPVSALLNTNIKQLLSIMEDKSNLIMNKKPYKLRYNIDDHQQRLKWLFDNGNISGIQKEIHISPNKKGDPTQIEFEVILDEITYNRYIATFTPELRVKKNKGMPPPNW</sequence>
<dbReference type="GO" id="GO:0005525">
    <property type="term" value="F:GTP binding"/>
    <property type="evidence" value="ECO:0007669"/>
    <property type="project" value="UniProtKB-KW"/>
</dbReference>
<dbReference type="OMA" id="PFWKEEY"/>
<accession>A0A8S1Q186</accession>
<keyword evidence="7" id="KW-1185">Reference proteome</keyword>
<dbReference type="InterPro" id="IPR006073">
    <property type="entry name" value="GTP-bd"/>
</dbReference>
<protein>
    <recommendedName>
        <fullName evidence="5">Hflx-type G domain-containing protein</fullName>
    </recommendedName>
</protein>
<evidence type="ECO:0000313" key="6">
    <source>
        <dbReference type="EMBL" id="CAD8109005.1"/>
    </source>
</evidence>
<proteinExistence type="predicted"/>
<dbReference type="AlphaFoldDB" id="A0A8S1Q186"/>
<dbReference type="Pfam" id="PF01926">
    <property type="entry name" value="MMR_HSR1"/>
    <property type="match status" value="1"/>
</dbReference>
<evidence type="ECO:0000259" key="5">
    <source>
        <dbReference type="PROSITE" id="PS51705"/>
    </source>
</evidence>
<keyword evidence="2" id="KW-0547">Nucleotide-binding</keyword>
<evidence type="ECO:0000313" key="7">
    <source>
        <dbReference type="Proteomes" id="UP000688137"/>
    </source>
</evidence>
<dbReference type="PANTHER" id="PTHR10229:SF8">
    <property type="entry name" value="GTPASE HFLX"/>
    <property type="match status" value="1"/>
</dbReference>
<evidence type="ECO:0000256" key="1">
    <source>
        <dbReference type="ARBA" id="ARBA00022723"/>
    </source>
</evidence>
<evidence type="ECO:0000256" key="3">
    <source>
        <dbReference type="ARBA" id="ARBA00022842"/>
    </source>
</evidence>
<dbReference type="EMBL" id="CAJJDM010000143">
    <property type="protein sequence ID" value="CAD8109005.1"/>
    <property type="molecule type" value="Genomic_DNA"/>
</dbReference>
<name>A0A8S1Q186_PARPR</name>
<dbReference type="PANTHER" id="PTHR10229">
    <property type="entry name" value="GTP-BINDING PROTEIN HFLX"/>
    <property type="match status" value="1"/>
</dbReference>
<dbReference type="CDD" id="cd01878">
    <property type="entry name" value="HflX"/>
    <property type="match status" value="1"/>
</dbReference>
<dbReference type="GO" id="GO:0005737">
    <property type="term" value="C:cytoplasm"/>
    <property type="evidence" value="ECO:0007669"/>
    <property type="project" value="TreeGrafter"/>
</dbReference>
<dbReference type="InterPro" id="IPR016496">
    <property type="entry name" value="GTPase_HflX"/>
</dbReference>
<dbReference type="Proteomes" id="UP000688137">
    <property type="component" value="Unassembled WGS sequence"/>
</dbReference>
<organism evidence="6 7">
    <name type="scientific">Paramecium primaurelia</name>
    <dbReference type="NCBI Taxonomy" id="5886"/>
    <lineage>
        <taxon>Eukaryota</taxon>
        <taxon>Sar</taxon>
        <taxon>Alveolata</taxon>
        <taxon>Ciliophora</taxon>
        <taxon>Intramacronucleata</taxon>
        <taxon>Oligohymenophorea</taxon>
        <taxon>Peniculida</taxon>
        <taxon>Parameciidae</taxon>
        <taxon>Paramecium</taxon>
    </lineage>
</organism>
<dbReference type="PROSITE" id="PS51705">
    <property type="entry name" value="G_HFLX"/>
    <property type="match status" value="1"/>
</dbReference>
<keyword evidence="1" id="KW-0479">Metal-binding</keyword>
<keyword evidence="4" id="KW-0342">GTP-binding</keyword>
<gene>
    <name evidence="6" type="ORF">PPRIM_AZ9-3.1.T1390037</name>
</gene>
<dbReference type="FunFam" id="3.40.50.300:FF:001888">
    <property type="entry name" value="GTP-binding protein chloroplastic"/>
    <property type="match status" value="1"/>
</dbReference>
<dbReference type="Pfam" id="PF13167">
    <property type="entry name" value="GTP-bdg_N"/>
    <property type="match status" value="1"/>
</dbReference>